<keyword evidence="2" id="KW-1185">Reference proteome</keyword>
<accession>A0ACB0YJ56</accession>
<dbReference type="Proteomes" id="UP001497535">
    <property type="component" value="Unassembled WGS sequence"/>
</dbReference>
<organism evidence="1 2">
    <name type="scientific">Meloidogyne enterolobii</name>
    <name type="common">Root-knot nematode worm</name>
    <name type="synonym">Meloidogyne mayaguensis</name>
    <dbReference type="NCBI Taxonomy" id="390850"/>
    <lineage>
        <taxon>Eukaryota</taxon>
        <taxon>Metazoa</taxon>
        <taxon>Ecdysozoa</taxon>
        <taxon>Nematoda</taxon>
        <taxon>Chromadorea</taxon>
        <taxon>Rhabditida</taxon>
        <taxon>Tylenchina</taxon>
        <taxon>Tylenchomorpha</taxon>
        <taxon>Tylenchoidea</taxon>
        <taxon>Meloidogynidae</taxon>
        <taxon>Meloidogyninae</taxon>
        <taxon>Meloidogyne</taxon>
    </lineage>
</organism>
<proteinExistence type="predicted"/>
<name>A0ACB0YJ56_MELEN</name>
<reference evidence="1" key="1">
    <citation type="submission" date="2023-11" db="EMBL/GenBank/DDBJ databases">
        <authorList>
            <person name="Poullet M."/>
        </authorList>
    </citation>
    <scope>NUCLEOTIDE SEQUENCE</scope>
    <source>
        <strain evidence="1">E1834</strain>
    </source>
</reference>
<protein>
    <submittedName>
        <fullName evidence="1">Uncharacterized protein</fullName>
    </submittedName>
</protein>
<evidence type="ECO:0000313" key="2">
    <source>
        <dbReference type="Proteomes" id="UP001497535"/>
    </source>
</evidence>
<gene>
    <name evidence="1" type="ORF">MENTE1834_LOCUS12870</name>
</gene>
<evidence type="ECO:0000313" key="1">
    <source>
        <dbReference type="EMBL" id="CAK5048860.1"/>
    </source>
</evidence>
<dbReference type="EMBL" id="CAVMJV010000013">
    <property type="protein sequence ID" value="CAK5048860.1"/>
    <property type="molecule type" value="Genomic_DNA"/>
</dbReference>
<sequence>MNNKHLIYFLIILFPSPDFLFSFFTAGFECFVCNTNSDNDDTEPCIEKVKFEKNKWLKATIKLPLWIVYTYFAKNFN</sequence>
<comment type="caution">
    <text evidence="1">The sequence shown here is derived from an EMBL/GenBank/DDBJ whole genome shotgun (WGS) entry which is preliminary data.</text>
</comment>